<dbReference type="EMBL" id="JAPRAY010000002">
    <property type="protein sequence ID" value="MCZ0666228.1"/>
    <property type="molecule type" value="Genomic_DNA"/>
</dbReference>
<organism evidence="2 3">
    <name type="scientific">Mediterraneibacter gnavus</name>
    <name type="common">Ruminococcus gnavus</name>
    <dbReference type="NCBI Taxonomy" id="33038"/>
    <lineage>
        <taxon>Bacteria</taxon>
        <taxon>Bacillati</taxon>
        <taxon>Bacillota</taxon>
        <taxon>Clostridia</taxon>
        <taxon>Lachnospirales</taxon>
        <taxon>Lachnospiraceae</taxon>
        <taxon>Mediterraneibacter</taxon>
    </lineage>
</organism>
<gene>
    <name evidence="2" type="ORF">OZZ17_01560</name>
</gene>
<dbReference type="AlphaFoldDB" id="A0A9Q6AFT3"/>
<evidence type="ECO:0000313" key="2">
    <source>
        <dbReference type="EMBL" id="MCZ0666228.1"/>
    </source>
</evidence>
<dbReference type="Proteomes" id="UP001079535">
    <property type="component" value="Unassembled WGS sequence"/>
</dbReference>
<reference evidence="2" key="1">
    <citation type="submission" date="2022-11" db="EMBL/GenBank/DDBJ databases">
        <title>Temperate bacteriophages infecting mucin-degrading bacterium Ruminococcus gnavus from the human gut.</title>
        <authorList>
            <person name="Buttimer C."/>
        </authorList>
    </citation>
    <scope>NUCLEOTIDE SEQUENCE</scope>
    <source>
        <strain evidence="2">CCUG 49994</strain>
    </source>
</reference>
<evidence type="ECO:0000313" key="3">
    <source>
        <dbReference type="Proteomes" id="UP001079535"/>
    </source>
</evidence>
<dbReference type="RefSeq" id="WP_101872117.1">
    <property type="nucleotide sequence ID" value="NZ_JAPRAY010000002.1"/>
</dbReference>
<sequence length="146" mass="16824">MASENALFPVEESPEFIQESEERDNQYRYTVAWDVEKGDFILDGKNRMETCNGMEGYKVWCCKMALTQRYACLAYPDEIGTELDEALNEPDEEAVQSALERTITEALMVNPRTEYVRGFTFEWNGDNVSCSFIVKGIENEEFQVTI</sequence>
<protein>
    <submittedName>
        <fullName evidence="2">DUF2634 domain-containing protein</fullName>
    </submittedName>
</protein>
<name>A0A9Q6AFT3_MEDGN</name>
<proteinExistence type="predicted"/>
<evidence type="ECO:0000256" key="1">
    <source>
        <dbReference type="SAM" id="MobiDB-lite"/>
    </source>
</evidence>
<dbReference type="Pfam" id="PF10934">
    <property type="entry name" value="Sheath_initiator"/>
    <property type="match status" value="1"/>
</dbReference>
<feature type="region of interest" description="Disordered" evidence="1">
    <location>
        <begin position="1"/>
        <end position="22"/>
    </location>
</feature>
<feature type="compositionally biased region" description="Acidic residues" evidence="1">
    <location>
        <begin position="12"/>
        <end position="22"/>
    </location>
</feature>
<comment type="caution">
    <text evidence="2">The sequence shown here is derived from an EMBL/GenBank/DDBJ whole genome shotgun (WGS) entry which is preliminary data.</text>
</comment>
<accession>A0A9Q6AFT3</accession>
<dbReference type="InterPro" id="IPR020288">
    <property type="entry name" value="Sheath_initiator"/>
</dbReference>